<proteinExistence type="predicted"/>
<evidence type="ECO:0000313" key="5">
    <source>
        <dbReference type="EMBL" id="KAG3221249.1"/>
    </source>
</evidence>
<comment type="caution">
    <text evidence="7">The sequence shown here is derived from an EMBL/GenBank/DDBJ whole genome shotgun (WGS) entry which is preliminary data.</text>
</comment>
<keyword evidence="1" id="KW-0812">Transmembrane</keyword>
<reference evidence="7 8" key="1">
    <citation type="submission" date="2018-01" db="EMBL/GenBank/DDBJ databases">
        <title>Draft genome of the strawberry crown rot pathogen Phytophthora cactorum.</title>
        <authorList>
            <person name="Armitage A.D."/>
            <person name="Lysoe E."/>
            <person name="Nellist C.F."/>
            <person name="Harrison R.J."/>
            <person name="Brurberg M.B."/>
        </authorList>
    </citation>
    <scope>NUCLEOTIDE SEQUENCE [LARGE SCALE GENOMIC DNA]</scope>
    <source>
        <strain evidence="7 8">10300</strain>
    </source>
</reference>
<dbReference type="Proteomes" id="UP000688947">
    <property type="component" value="Unassembled WGS sequence"/>
</dbReference>
<evidence type="ECO:0000313" key="4">
    <source>
        <dbReference type="EMBL" id="KAG2983475.1"/>
    </source>
</evidence>
<dbReference type="EMBL" id="RCML01000257">
    <property type="protein sequence ID" value="KAG2983475.1"/>
    <property type="molecule type" value="Genomic_DNA"/>
</dbReference>
<reference evidence="6" key="3">
    <citation type="submission" date="2021-01" db="EMBL/GenBank/DDBJ databases">
        <title>Phytophthora aleatoria, a newly-described species from Pinus radiata is distinct from Phytophthora cactorum isolates based on comparative genomics.</title>
        <authorList>
            <person name="Mcdougal R."/>
            <person name="Panda P."/>
            <person name="Williams N."/>
            <person name="Studholme D.J."/>
        </authorList>
    </citation>
    <scope>NUCLEOTIDE SEQUENCE</scope>
    <source>
        <strain evidence="6">NZFS 3830</strain>
    </source>
</reference>
<dbReference type="OrthoDB" id="95564at2759"/>
<evidence type="ECO:0000313" key="7">
    <source>
        <dbReference type="EMBL" id="RAW21952.1"/>
    </source>
</evidence>
<feature type="transmembrane region" description="Helical" evidence="1">
    <location>
        <begin position="103"/>
        <end position="123"/>
    </location>
</feature>
<dbReference type="Proteomes" id="UP000760860">
    <property type="component" value="Unassembled WGS sequence"/>
</dbReference>
<keyword evidence="1" id="KW-0472">Membrane</keyword>
<dbReference type="Proteomes" id="UP000774804">
    <property type="component" value="Unassembled WGS sequence"/>
</dbReference>
<protein>
    <submittedName>
        <fullName evidence="7">Uncharacterized protein</fullName>
    </submittedName>
</protein>
<sequence>MHASDDEDVQARRAQTSSKLLWGRITELEDLQRKLGKMEDLLVELVELHQDIVARVSEAMREAVATATGGTQLYQLVDTPFHHDLEQRYSWKYVVRKATTLNLLIYALSKAFLIFFLISTISAQTWTS</sequence>
<dbReference type="EMBL" id="RCMI01002072">
    <property type="protein sequence ID" value="KAG2878926.1"/>
    <property type="molecule type" value="Genomic_DNA"/>
</dbReference>
<reference evidence="2" key="2">
    <citation type="submission" date="2018-10" db="EMBL/GenBank/DDBJ databases">
        <title>Effector identification in a new, highly contiguous assembly of the strawberry crown rot pathogen Phytophthora cactorum.</title>
        <authorList>
            <person name="Armitage A.D."/>
            <person name="Nellist C.F."/>
            <person name="Bates H."/>
            <person name="Vickerstaff R.J."/>
            <person name="Harrison R.J."/>
        </authorList>
    </citation>
    <scope>NUCLEOTIDE SEQUENCE</scope>
    <source>
        <strain evidence="2">4032</strain>
        <strain evidence="3">4040</strain>
        <strain evidence="4">P415</strain>
        <strain evidence="5">P421</strain>
    </source>
</reference>
<evidence type="ECO:0000313" key="2">
    <source>
        <dbReference type="EMBL" id="KAG2878926.1"/>
    </source>
</evidence>
<dbReference type="Proteomes" id="UP000736787">
    <property type="component" value="Unassembled WGS sequence"/>
</dbReference>
<evidence type="ECO:0000313" key="8">
    <source>
        <dbReference type="Proteomes" id="UP000251314"/>
    </source>
</evidence>
<accession>A0A329REU9</accession>
<evidence type="ECO:0000313" key="3">
    <source>
        <dbReference type="EMBL" id="KAG2885403.1"/>
    </source>
</evidence>
<dbReference type="AlphaFoldDB" id="A0A329REU9"/>
<gene>
    <name evidence="6" type="ORF">JG687_00019700</name>
    <name evidence="7" type="ORF">PC110_g21607</name>
    <name evidence="2" type="ORF">PC115_g22931</name>
    <name evidence="3" type="ORF">PC117_g25602</name>
    <name evidence="4" type="ORF">PC118_g9422</name>
    <name evidence="5" type="ORF">PC129_g8027</name>
</gene>
<keyword evidence="1" id="KW-1133">Transmembrane helix</keyword>
<dbReference type="EMBL" id="RCMV01000227">
    <property type="protein sequence ID" value="KAG3221249.1"/>
    <property type="molecule type" value="Genomic_DNA"/>
</dbReference>
<name>A0A329REU9_9STRA</name>
<dbReference type="EMBL" id="RCMK01002037">
    <property type="protein sequence ID" value="KAG2885403.1"/>
    <property type="molecule type" value="Genomic_DNA"/>
</dbReference>
<keyword evidence="8" id="KW-1185">Reference proteome</keyword>
<evidence type="ECO:0000256" key="1">
    <source>
        <dbReference type="SAM" id="Phobius"/>
    </source>
</evidence>
<evidence type="ECO:0000313" key="6">
    <source>
        <dbReference type="EMBL" id="KAG6941364.1"/>
    </source>
</evidence>
<dbReference type="EMBL" id="JAENGZ010003609">
    <property type="protein sequence ID" value="KAG6941364.1"/>
    <property type="molecule type" value="Genomic_DNA"/>
</dbReference>
<dbReference type="VEuPathDB" id="FungiDB:PC110_g21607"/>
<dbReference type="EMBL" id="MJFZ01001489">
    <property type="protein sequence ID" value="RAW21952.1"/>
    <property type="molecule type" value="Genomic_DNA"/>
</dbReference>
<dbReference type="Proteomes" id="UP000697107">
    <property type="component" value="Unassembled WGS sequence"/>
</dbReference>
<organism evidence="7 8">
    <name type="scientific">Phytophthora cactorum</name>
    <dbReference type="NCBI Taxonomy" id="29920"/>
    <lineage>
        <taxon>Eukaryota</taxon>
        <taxon>Sar</taxon>
        <taxon>Stramenopiles</taxon>
        <taxon>Oomycota</taxon>
        <taxon>Peronosporomycetes</taxon>
        <taxon>Peronosporales</taxon>
        <taxon>Peronosporaceae</taxon>
        <taxon>Phytophthora</taxon>
    </lineage>
</organism>
<dbReference type="Proteomes" id="UP000251314">
    <property type="component" value="Unassembled WGS sequence"/>
</dbReference>